<evidence type="ECO:0000313" key="2">
    <source>
        <dbReference type="EMBL" id="MBB4078023.1"/>
    </source>
</evidence>
<gene>
    <name evidence="2" type="ORF">GGR28_000624</name>
</gene>
<dbReference type="InterPro" id="IPR026444">
    <property type="entry name" value="Secre_tail"/>
</dbReference>
<dbReference type="Proteomes" id="UP000576209">
    <property type="component" value="Unassembled WGS sequence"/>
</dbReference>
<comment type="caution">
    <text evidence="2">The sequence shown here is derived from an EMBL/GenBank/DDBJ whole genome shotgun (WGS) entry which is preliminary data.</text>
</comment>
<dbReference type="NCBIfam" id="TIGR04183">
    <property type="entry name" value="Por_Secre_tail"/>
    <property type="match status" value="1"/>
</dbReference>
<feature type="domain" description="Secretion system C-terminal sorting" evidence="1">
    <location>
        <begin position="934"/>
        <end position="999"/>
    </location>
</feature>
<dbReference type="RefSeq" id="WP_183494253.1">
    <property type="nucleotide sequence ID" value="NZ_JACIFF010000001.1"/>
</dbReference>
<keyword evidence="3" id="KW-1185">Reference proteome</keyword>
<organism evidence="2 3">
    <name type="scientific">Neolewinella aquimaris</name>
    <dbReference type="NCBI Taxonomy" id="1835722"/>
    <lineage>
        <taxon>Bacteria</taxon>
        <taxon>Pseudomonadati</taxon>
        <taxon>Bacteroidota</taxon>
        <taxon>Saprospiria</taxon>
        <taxon>Saprospirales</taxon>
        <taxon>Lewinellaceae</taxon>
        <taxon>Neolewinella</taxon>
    </lineage>
</organism>
<evidence type="ECO:0000313" key="3">
    <source>
        <dbReference type="Proteomes" id="UP000576209"/>
    </source>
</evidence>
<dbReference type="EMBL" id="JACIFF010000001">
    <property type="protein sequence ID" value="MBB4078023.1"/>
    <property type="molecule type" value="Genomic_DNA"/>
</dbReference>
<reference evidence="2 3" key="1">
    <citation type="submission" date="2020-08" db="EMBL/GenBank/DDBJ databases">
        <title>Genomic Encyclopedia of Type Strains, Phase IV (KMG-IV): sequencing the most valuable type-strain genomes for metagenomic binning, comparative biology and taxonomic classification.</title>
        <authorList>
            <person name="Goeker M."/>
        </authorList>
    </citation>
    <scope>NUCLEOTIDE SEQUENCE [LARGE SCALE GENOMIC DNA]</scope>
    <source>
        <strain evidence="2 3">DSM 105137</strain>
    </source>
</reference>
<protein>
    <submittedName>
        <fullName evidence="2">ELWxxDGT repeat protein</fullName>
    </submittedName>
</protein>
<name>A0A840E242_9BACT</name>
<dbReference type="Pfam" id="PF18962">
    <property type="entry name" value="Por_Secre_tail"/>
    <property type="match status" value="1"/>
</dbReference>
<proteinExistence type="predicted"/>
<evidence type="ECO:0000259" key="1">
    <source>
        <dbReference type="Pfam" id="PF18962"/>
    </source>
</evidence>
<dbReference type="AlphaFoldDB" id="A0A840E242"/>
<dbReference type="SUPFAM" id="SSF82171">
    <property type="entry name" value="DPP6 N-terminal domain-like"/>
    <property type="match status" value="1"/>
</dbReference>
<sequence length="1011" mass="111134">MFVALFTFLYGQFPAFTDGVIDMNQRPRLRAHFGVPNFYPGDAPGSFYYSFRDFDPNGIFYFDGRQLDTVVADAGLNGRISGRYAGGLMLYRGEGTWNTEFTYHLDPTTFDTTRLVEGRLQHLHTFADGRKLLEDRMRLFAIGNDPSSLRELPRGMGAGSPLYTTLGDSFVYVTLGGLAITDGTSDGTRLLYEDRNNLTQLIPSGERIYFANYNRELYVSDGTVDGTRQISFDHLPEERRPYFTGTKLYVVRGALLFNAFLANGERELWRTDGTPEGTYALAAANPVQSISTDSFLIFRAGSPDSPQLWSSTGDSLGTQLLVDLTGREISYDKWGVQHIAQLEDGSLYFSTNESYKDDSFYFLSPTGELERIDVPIDKSGNAPTYLPTATQLFVINRRSDKGLYVHRRGTEKLDMLAPFTQLTGSIKLDEGIVVTAAGKFGGINEDVAIVYYKNSVRIYPTFQSATADTGWPSLETGAFVQSGDRLYGIGVDEAVGEAILSFNLLNGETQIYQDLYPHTGSATVDGLRAGGDAAYFVHGEVVYGSATGCQYEPLFAGDASLRVSSLEGTDRSVVYGSRNNKAYYFTDGTKAGTRKLPPLAYPAKSPLQTFGDHFYYLSGEDGSGNLPGRFRLIRLDGQTGEATEVISVDGGPGRIPHGYYLKPIIASTGTALYFPCYNQGNWEIWRSDGSSAGTNYYADFSGIGPNLFPYEMTGSVGVVSFRLADADRAAEIAGSYYIREGEDMLPINTNSSWFWFSPVHIAGTTYYTDRDTLFRVPTGSRTAQPFVEMTGKGIQELTTVDDTTLIFTTFNYGASLWRVHLPTGEVTRLIGGLDREIVFPKSNLTVLDSLVFILQESGVRNRPQVVNVHTGDVLQPYLSKYEVSAIVRAGNRFVYISGGSIYGREVYVLDFGQHSQGKPTAVVETRPDKLPISLYPNPIASGRPLQIELPATDRYRYQLLSSDGRAVQSGNFIGSTTSINTAGLSPGVYFLRIRGGSSRVGGTVRVLIVGG</sequence>
<accession>A0A840E242</accession>